<accession>K9UAY8</accession>
<evidence type="ECO:0000256" key="13">
    <source>
        <dbReference type="ARBA" id="ARBA00023136"/>
    </source>
</evidence>
<dbReference type="eggNOG" id="COG4589">
    <property type="taxonomic scope" value="Bacteria"/>
</dbReference>
<reference evidence="18 19" key="1">
    <citation type="submission" date="2012-05" db="EMBL/GenBank/DDBJ databases">
        <title>Finished chromosome of genome of Chamaesiphon sp. PCC 6605.</title>
        <authorList>
            <consortium name="US DOE Joint Genome Institute"/>
            <person name="Gugger M."/>
            <person name="Coursin T."/>
            <person name="Rippka R."/>
            <person name="Tandeau De Marsac N."/>
            <person name="Huntemann M."/>
            <person name="Wei C.-L."/>
            <person name="Han J."/>
            <person name="Detter J.C."/>
            <person name="Han C."/>
            <person name="Tapia R."/>
            <person name="Chen A."/>
            <person name="Kyrpides N."/>
            <person name="Mavromatis K."/>
            <person name="Markowitz V."/>
            <person name="Szeto E."/>
            <person name="Ivanova N."/>
            <person name="Pagani I."/>
            <person name="Pati A."/>
            <person name="Goodwin L."/>
            <person name="Nordberg H.P."/>
            <person name="Cantor M.N."/>
            <person name="Hua S.X."/>
            <person name="Woyke T."/>
            <person name="Kerfeld C.A."/>
        </authorList>
    </citation>
    <scope>NUCLEOTIDE SEQUENCE [LARGE SCALE GENOMIC DNA]</scope>
    <source>
        <strain evidence="19">ATCC 27169 / PCC 6605</strain>
    </source>
</reference>
<evidence type="ECO:0000256" key="8">
    <source>
        <dbReference type="ARBA" id="ARBA00022679"/>
    </source>
</evidence>
<comment type="pathway">
    <text evidence="3 16">Phospholipid metabolism; CDP-diacylglycerol biosynthesis; CDP-diacylglycerol from sn-glycerol 3-phosphate: step 3/3.</text>
</comment>
<feature type="transmembrane region" description="Helical" evidence="17">
    <location>
        <begin position="106"/>
        <end position="121"/>
    </location>
</feature>
<feature type="transmembrane region" description="Helical" evidence="17">
    <location>
        <begin position="247"/>
        <end position="264"/>
    </location>
</feature>
<protein>
    <recommendedName>
        <fullName evidence="6 16">Phosphatidate cytidylyltransferase</fullName>
        <ecNumber evidence="6 16">2.7.7.41</ecNumber>
    </recommendedName>
</protein>
<dbReference type="Proteomes" id="UP000010366">
    <property type="component" value="Chromosome"/>
</dbReference>
<evidence type="ECO:0000256" key="6">
    <source>
        <dbReference type="ARBA" id="ARBA00012487"/>
    </source>
</evidence>
<dbReference type="GO" id="GO:0016024">
    <property type="term" value="P:CDP-diacylglycerol biosynthetic process"/>
    <property type="evidence" value="ECO:0007669"/>
    <property type="project" value="UniProtKB-UniPathway"/>
</dbReference>
<dbReference type="InterPro" id="IPR000374">
    <property type="entry name" value="PC_trans"/>
</dbReference>
<keyword evidence="11 17" id="KW-1133">Transmembrane helix</keyword>
<dbReference type="GO" id="GO:0016020">
    <property type="term" value="C:membrane"/>
    <property type="evidence" value="ECO:0007669"/>
    <property type="project" value="UniProtKB-SubCell"/>
</dbReference>
<dbReference type="KEGG" id="cmp:Cha6605_0744"/>
<keyword evidence="15" id="KW-1208">Phospholipid metabolism</keyword>
<dbReference type="UniPathway" id="UPA00557">
    <property type="reaction ID" value="UER00614"/>
</dbReference>
<evidence type="ECO:0000256" key="4">
    <source>
        <dbReference type="ARBA" id="ARBA00005189"/>
    </source>
</evidence>
<gene>
    <name evidence="18" type="ORF">Cha6605_0744</name>
</gene>
<evidence type="ECO:0000256" key="5">
    <source>
        <dbReference type="ARBA" id="ARBA00010185"/>
    </source>
</evidence>
<evidence type="ECO:0000256" key="1">
    <source>
        <dbReference type="ARBA" id="ARBA00001698"/>
    </source>
</evidence>
<keyword evidence="14" id="KW-0594">Phospholipid biosynthesis</keyword>
<keyword evidence="9 16" id="KW-0812">Transmembrane</keyword>
<keyword evidence="10 16" id="KW-0548">Nucleotidyltransferase</keyword>
<evidence type="ECO:0000256" key="14">
    <source>
        <dbReference type="ARBA" id="ARBA00023209"/>
    </source>
</evidence>
<feature type="transmembrane region" description="Helical" evidence="17">
    <location>
        <begin position="150"/>
        <end position="170"/>
    </location>
</feature>
<evidence type="ECO:0000256" key="7">
    <source>
        <dbReference type="ARBA" id="ARBA00022516"/>
    </source>
</evidence>
<organism evidence="18 19">
    <name type="scientific">Chamaesiphon minutus (strain ATCC 27169 / PCC 6605)</name>
    <dbReference type="NCBI Taxonomy" id="1173020"/>
    <lineage>
        <taxon>Bacteria</taxon>
        <taxon>Bacillati</taxon>
        <taxon>Cyanobacteriota</taxon>
        <taxon>Cyanophyceae</taxon>
        <taxon>Gomontiellales</taxon>
        <taxon>Chamaesiphonaceae</taxon>
        <taxon>Chamaesiphon</taxon>
    </lineage>
</organism>
<keyword evidence="8 16" id="KW-0808">Transferase</keyword>
<comment type="catalytic activity">
    <reaction evidence="1 16">
        <text>a 1,2-diacyl-sn-glycero-3-phosphate + CTP + H(+) = a CDP-1,2-diacyl-sn-glycerol + diphosphate</text>
        <dbReference type="Rhea" id="RHEA:16229"/>
        <dbReference type="ChEBI" id="CHEBI:15378"/>
        <dbReference type="ChEBI" id="CHEBI:33019"/>
        <dbReference type="ChEBI" id="CHEBI:37563"/>
        <dbReference type="ChEBI" id="CHEBI:58332"/>
        <dbReference type="ChEBI" id="CHEBI:58608"/>
        <dbReference type="EC" id="2.7.7.41"/>
    </reaction>
</comment>
<keyword evidence="12" id="KW-0443">Lipid metabolism</keyword>
<comment type="pathway">
    <text evidence="4">Lipid metabolism.</text>
</comment>
<keyword evidence="13 17" id="KW-0472">Membrane</keyword>
<evidence type="ECO:0000313" key="18">
    <source>
        <dbReference type="EMBL" id="AFY92015.1"/>
    </source>
</evidence>
<evidence type="ECO:0000256" key="2">
    <source>
        <dbReference type="ARBA" id="ARBA00004141"/>
    </source>
</evidence>
<evidence type="ECO:0000256" key="10">
    <source>
        <dbReference type="ARBA" id="ARBA00022695"/>
    </source>
</evidence>
<keyword evidence="19" id="KW-1185">Reference proteome</keyword>
<feature type="transmembrane region" description="Helical" evidence="17">
    <location>
        <begin position="205"/>
        <end position="226"/>
    </location>
</feature>
<sequence>MWAGFPPIQLHQDNLPFDASLSRSIWRFPPEREPQNPKSKIPPPLLPPEMSLPRVISTIVAIAVALCMLLLGSWYFTIGMCIIVYLGQSEYFKLVRAKGIEPASKITLVVSQALLLVGAFGSGIDDALFPVAGTLICFYLLFLPKIASIADISTSLFGLFYGGYLPSYWIRLRVGFDPLTTNSFPFSTDWTALLANLDISVLPPAFTITLLSFMCIMVTDIGAYLFGKWLGRTRLSEISPKKTVEGAIFGILSSMAMGASGAWVLHWHHWYIGGVALGSLIGMTSMLGDLTESVMKRDAGVKDSGDLIPGHGGMLDRTDSYIFTAPLVYYFVKLVLPLI</sequence>
<evidence type="ECO:0000256" key="9">
    <source>
        <dbReference type="ARBA" id="ARBA00022692"/>
    </source>
</evidence>
<dbReference type="Pfam" id="PF01148">
    <property type="entry name" value="CTP_transf_1"/>
    <property type="match status" value="1"/>
</dbReference>
<evidence type="ECO:0000256" key="15">
    <source>
        <dbReference type="ARBA" id="ARBA00023264"/>
    </source>
</evidence>
<dbReference type="STRING" id="1173020.Cha6605_0744"/>
<evidence type="ECO:0000256" key="16">
    <source>
        <dbReference type="RuleBase" id="RU003938"/>
    </source>
</evidence>
<dbReference type="PATRIC" id="fig|1173020.3.peg.878"/>
<evidence type="ECO:0000256" key="12">
    <source>
        <dbReference type="ARBA" id="ARBA00023098"/>
    </source>
</evidence>
<dbReference type="PANTHER" id="PTHR47101">
    <property type="entry name" value="PHOSPHATIDATE CYTIDYLYLTRANSFERASE 5, CHLOROPLASTIC"/>
    <property type="match status" value="1"/>
</dbReference>
<dbReference type="HOGENOM" id="CLU_037294_4_1_3"/>
<feature type="transmembrane region" description="Helical" evidence="17">
    <location>
        <begin position="55"/>
        <end position="86"/>
    </location>
</feature>
<evidence type="ECO:0000256" key="3">
    <source>
        <dbReference type="ARBA" id="ARBA00005119"/>
    </source>
</evidence>
<comment type="subcellular location">
    <subcellularLocation>
        <location evidence="2">Membrane</location>
        <topology evidence="2">Multi-pass membrane protein</topology>
    </subcellularLocation>
</comment>
<dbReference type="GO" id="GO:0004605">
    <property type="term" value="F:phosphatidate cytidylyltransferase activity"/>
    <property type="evidence" value="ECO:0007669"/>
    <property type="project" value="UniProtKB-EC"/>
</dbReference>
<evidence type="ECO:0000256" key="11">
    <source>
        <dbReference type="ARBA" id="ARBA00022989"/>
    </source>
</evidence>
<keyword evidence="7" id="KW-0444">Lipid biosynthesis</keyword>
<proteinExistence type="inferred from homology"/>
<feature type="transmembrane region" description="Helical" evidence="17">
    <location>
        <begin position="270"/>
        <end position="288"/>
    </location>
</feature>
<feature type="transmembrane region" description="Helical" evidence="17">
    <location>
        <begin position="127"/>
        <end position="143"/>
    </location>
</feature>
<dbReference type="EMBL" id="CP003600">
    <property type="protein sequence ID" value="AFY92015.1"/>
    <property type="molecule type" value="Genomic_DNA"/>
</dbReference>
<comment type="similarity">
    <text evidence="5 16">Belongs to the CDS family.</text>
</comment>
<dbReference type="EC" id="2.7.7.41" evidence="6 16"/>
<dbReference type="PANTHER" id="PTHR47101:SF1">
    <property type="entry name" value="PHOSPHATIDATE CYTIDYLYLTRANSFERASE 4, CHLOROPLASTIC"/>
    <property type="match status" value="1"/>
</dbReference>
<name>K9UAY8_CHAP6</name>
<dbReference type="AlphaFoldDB" id="K9UAY8"/>
<evidence type="ECO:0000256" key="17">
    <source>
        <dbReference type="SAM" id="Phobius"/>
    </source>
</evidence>
<dbReference type="PROSITE" id="PS01315">
    <property type="entry name" value="CDS"/>
    <property type="match status" value="1"/>
</dbReference>
<evidence type="ECO:0000313" key="19">
    <source>
        <dbReference type="Proteomes" id="UP000010366"/>
    </source>
</evidence>